<evidence type="ECO:0000313" key="2">
    <source>
        <dbReference type="Proteomes" id="UP000033451"/>
    </source>
</evidence>
<dbReference type="NCBIfam" id="NF033179">
    <property type="entry name" value="TnsA_like_Actin"/>
    <property type="match status" value="1"/>
</dbReference>
<protein>
    <recommendedName>
        <fullName evidence="3">TnsA-like heteromeric transposase endonuclease subunit</fullName>
    </recommendedName>
</protein>
<gene>
    <name evidence="1" type="ORF">RR49_00978</name>
</gene>
<dbReference type="PATRIC" id="fig|400772.4.peg.1004"/>
<comment type="caution">
    <text evidence="1">The sequence shown here is derived from an EMBL/GenBank/DDBJ whole genome shotgun (WGS) entry which is preliminary data.</text>
</comment>
<sequence length="252" mass="28404">MTAREQLGTRGGSREADVGLMVRKAGGEVDVVPLQSARLSMFDAAVPWRDFRWYRGQRHFSGSYWSATMQAHVGYESRLEYANLLLADFDPRIDWILSQPFLLEGEDQGTRRRHIPDYLIVHADHTACVVDVKPAAKLLIPKVRDSLSWSRRVIEPHGWEYRVQSEPDEVLLRNVQFLAGYRRSFQFAYGDVTAALGELRSPMAFGEAVRTIAPAAGGLLAARALVLHLLWTRRLSTDLTRLLSATSIVTRA</sequence>
<keyword evidence="2" id="KW-1185">Reference proteome</keyword>
<evidence type="ECO:0000313" key="1">
    <source>
        <dbReference type="EMBL" id="KJL37394.1"/>
    </source>
</evidence>
<dbReference type="RefSeq" id="WP_048809252.1">
    <property type="nucleotide sequence ID" value="NZ_JYIY01000066.1"/>
</dbReference>
<accession>A0A0F0LXH7</accession>
<dbReference type="STRING" id="400772.RR49_00978"/>
<reference evidence="1 2" key="1">
    <citation type="submission" date="2015-02" db="EMBL/GenBank/DDBJ databases">
        <title>Draft genome sequences of ten Microbacterium spp. with emphasis on heavy metal contaminated environments.</title>
        <authorList>
            <person name="Corretto E."/>
        </authorList>
    </citation>
    <scope>NUCLEOTIDE SEQUENCE [LARGE SCALE GENOMIC DNA]</scope>
    <source>
        <strain evidence="1 2">DSM 18659</strain>
    </source>
</reference>
<dbReference type="AlphaFoldDB" id="A0A0F0LXH7"/>
<dbReference type="InterPro" id="IPR048000">
    <property type="entry name" value="TnsA-like"/>
</dbReference>
<dbReference type="Proteomes" id="UP000033451">
    <property type="component" value="Unassembled WGS sequence"/>
</dbReference>
<dbReference type="EMBL" id="JYIY01000066">
    <property type="protein sequence ID" value="KJL37394.1"/>
    <property type="molecule type" value="Genomic_DNA"/>
</dbReference>
<evidence type="ECO:0008006" key="3">
    <source>
        <dbReference type="Google" id="ProtNLM"/>
    </source>
</evidence>
<proteinExistence type="predicted"/>
<organism evidence="1 2">
    <name type="scientific">Microbacterium ginsengisoli</name>
    <dbReference type="NCBI Taxonomy" id="400772"/>
    <lineage>
        <taxon>Bacteria</taxon>
        <taxon>Bacillati</taxon>
        <taxon>Actinomycetota</taxon>
        <taxon>Actinomycetes</taxon>
        <taxon>Micrococcales</taxon>
        <taxon>Microbacteriaceae</taxon>
        <taxon>Microbacterium</taxon>
    </lineage>
</organism>
<name>A0A0F0LXH7_9MICO</name>